<dbReference type="InterPro" id="IPR041650">
    <property type="entry name" value="HEPN_Swt1"/>
</dbReference>
<evidence type="ECO:0000259" key="2">
    <source>
        <dbReference type="Pfam" id="PF18731"/>
    </source>
</evidence>
<protein>
    <submittedName>
        <fullName evidence="3">Swt1 family HEPN domain-containing protein</fullName>
    </submittedName>
</protein>
<dbReference type="RefSeq" id="WP_406693623.1">
    <property type="nucleotide sequence ID" value="NZ_CP155447.1"/>
</dbReference>
<dbReference type="AlphaFoldDB" id="A0AAU7C6Z9"/>
<gene>
    <name evidence="3" type="ORF">V5E97_21565</name>
</gene>
<organism evidence="3">
    <name type="scientific">Singulisphaera sp. Ch08</name>
    <dbReference type="NCBI Taxonomy" id="3120278"/>
    <lineage>
        <taxon>Bacteria</taxon>
        <taxon>Pseudomonadati</taxon>
        <taxon>Planctomycetota</taxon>
        <taxon>Planctomycetia</taxon>
        <taxon>Isosphaerales</taxon>
        <taxon>Isosphaeraceae</taxon>
        <taxon>Singulisphaera</taxon>
    </lineage>
</organism>
<feature type="compositionally biased region" description="Gly residues" evidence="1">
    <location>
        <begin position="82"/>
        <end position="93"/>
    </location>
</feature>
<name>A0AAU7C6Z9_9BACT</name>
<dbReference type="Pfam" id="PF18731">
    <property type="entry name" value="HEPN_Swt1"/>
    <property type="match status" value="1"/>
</dbReference>
<feature type="domain" description="Swt1-like HEPN" evidence="2">
    <location>
        <begin position="2"/>
        <end position="47"/>
    </location>
</feature>
<reference evidence="3" key="1">
    <citation type="submission" date="2024-05" db="EMBL/GenBank/DDBJ databases">
        <title>Planctomycetes of the genus Singulisphaera possess chitinolytic capabilities.</title>
        <authorList>
            <person name="Ivanova A."/>
        </authorList>
    </citation>
    <scope>NUCLEOTIDE SEQUENCE</scope>
    <source>
        <strain evidence="3">Ch08T</strain>
    </source>
</reference>
<evidence type="ECO:0000313" key="3">
    <source>
        <dbReference type="EMBL" id="XBH00941.1"/>
    </source>
</evidence>
<feature type="region of interest" description="Disordered" evidence="1">
    <location>
        <begin position="69"/>
        <end position="93"/>
    </location>
</feature>
<accession>A0AAU7C6Z9</accession>
<dbReference type="EMBL" id="CP155447">
    <property type="protein sequence ID" value="XBH00941.1"/>
    <property type="molecule type" value="Genomic_DNA"/>
</dbReference>
<sequence>MTLGPAERSLVSELRDHRNKWAHQETFSGNDAYRSLDSAGRLLNAVSAPQADDVERMKTELLRLRFDEQARSEKRKSAGTVLEGGAGGLQAVA</sequence>
<evidence type="ECO:0000256" key="1">
    <source>
        <dbReference type="SAM" id="MobiDB-lite"/>
    </source>
</evidence>
<proteinExistence type="predicted"/>